<dbReference type="GO" id="GO:0004029">
    <property type="term" value="F:aldehyde dehydrogenase (NAD+) activity"/>
    <property type="evidence" value="ECO:0007669"/>
    <property type="project" value="TreeGrafter"/>
</dbReference>
<name>A0A7S4JDQ2_9STRA</name>
<feature type="transmembrane region" description="Helical" evidence="7">
    <location>
        <begin position="507"/>
        <end position="526"/>
    </location>
</feature>
<evidence type="ECO:0000256" key="2">
    <source>
        <dbReference type="ARBA" id="ARBA00023002"/>
    </source>
</evidence>
<dbReference type="PROSITE" id="PS00687">
    <property type="entry name" value="ALDEHYDE_DEHYDR_GLU"/>
    <property type="match status" value="1"/>
</dbReference>
<dbReference type="InterPro" id="IPR015590">
    <property type="entry name" value="Aldehyde_DH_dom"/>
</dbReference>
<evidence type="ECO:0000256" key="1">
    <source>
        <dbReference type="ARBA" id="ARBA00009986"/>
    </source>
</evidence>
<sequence length="555" mass="60217">MTSAALPPSSEASPPPLDVPAFLAPLAAESKSGRPLTLRWRLDQLSALRRLVSENGPSILSALKSDLGKDPVQASYTELQTVTREIDHVLARLKRWMTPRKVPTPGVFAAAYSEVRRVPLATGGMERPACLVVGSFNYPFSLSLLPAVGSLAGGNPTVIKPSEKCPATAELMEKLVGRYLDEGAVRVIQGDVPVITALLSQPWGLIFFTGSERVGKIVASSAARTLTPTVLELGGKAPCYVSSDCPTDLRSAADRIIWAKTLNCGQTCVAPDYVVVHERVKARLCREMKGSLDRMFGPDPRRSEYSRIVDESAAERLVEMIREVEEETTDNETGPATKIECGGSASCDPSSRYVPPTIVLDPPLTSRVMTEEIFGPILPVLTCRSEGEAVELINSIPGTPLNLCVFTSSAETYDRITRACPAAGAHRNDCIIGNGSPFLPFGGLGSSGYGNYHGERSFDAFTHEYFSLYKPCHWIWEFGGLRYHPYNGSTLFLKLNNAPAVPVLRRILLALPLVVLLLALIYVPALRPMGIAVSDRTADLLLWMAEHVRMVDAAQ</sequence>
<gene>
    <name evidence="9" type="ORF">OAUR00152_LOCUS26446</name>
</gene>
<dbReference type="GO" id="GO:0006081">
    <property type="term" value="P:aldehyde metabolic process"/>
    <property type="evidence" value="ECO:0007669"/>
    <property type="project" value="InterPro"/>
</dbReference>
<dbReference type="SUPFAM" id="SSF53720">
    <property type="entry name" value="ALDH-like"/>
    <property type="match status" value="1"/>
</dbReference>
<dbReference type="InterPro" id="IPR016163">
    <property type="entry name" value="Ald_DH_C"/>
</dbReference>
<feature type="domain" description="Aldehyde dehydrogenase" evidence="8">
    <location>
        <begin position="35"/>
        <end position="463"/>
    </location>
</feature>
<dbReference type="InterPro" id="IPR016161">
    <property type="entry name" value="Ald_DH/histidinol_DH"/>
</dbReference>
<proteinExistence type="inferred from homology"/>
<evidence type="ECO:0000256" key="3">
    <source>
        <dbReference type="PIRNR" id="PIRNR036492"/>
    </source>
</evidence>
<evidence type="ECO:0000256" key="7">
    <source>
        <dbReference type="SAM" id="Phobius"/>
    </source>
</evidence>
<organism evidence="9">
    <name type="scientific">Odontella aurita</name>
    <dbReference type="NCBI Taxonomy" id="265563"/>
    <lineage>
        <taxon>Eukaryota</taxon>
        <taxon>Sar</taxon>
        <taxon>Stramenopiles</taxon>
        <taxon>Ochrophyta</taxon>
        <taxon>Bacillariophyta</taxon>
        <taxon>Mediophyceae</taxon>
        <taxon>Biddulphiophycidae</taxon>
        <taxon>Eupodiscales</taxon>
        <taxon>Odontellaceae</taxon>
        <taxon>Odontella</taxon>
    </lineage>
</organism>
<dbReference type="PANTHER" id="PTHR43570">
    <property type="entry name" value="ALDEHYDE DEHYDROGENASE"/>
    <property type="match status" value="1"/>
</dbReference>
<dbReference type="Gene3D" id="3.40.605.10">
    <property type="entry name" value="Aldehyde Dehydrogenase, Chain A, domain 1"/>
    <property type="match status" value="1"/>
</dbReference>
<dbReference type="EMBL" id="HBKQ01038280">
    <property type="protein sequence ID" value="CAE2260379.1"/>
    <property type="molecule type" value="Transcribed_RNA"/>
</dbReference>
<dbReference type="Pfam" id="PF00171">
    <property type="entry name" value="Aldedh"/>
    <property type="match status" value="1"/>
</dbReference>
<reference evidence="9" key="1">
    <citation type="submission" date="2021-01" db="EMBL/GenBank/DDBJ databases">
        <authorList>
            <person name="Corre E."/>
            <person name="Pelletier E."/>
            <person name="Niang G."/>
            <person name="Scheremetjew M."/>
            <person name="Finn R."/>
            <person name="Kale V."/>
            <person name="Holt S."/>
            <person name="Cochrane G."/>
            <person name="Meng A."/>
            <person name="Brown T."/>
            <person name="Cohen L."/>
        </authorList>
    </citation>
    <scope>NUCLEOTIDE SEQUENCE</scope>
    <source>
        <strain evidence="9">Isolate 1302-5</strain>
    </source>
</reference>
<evidence type="ECO:0000256" key="5">
    <source>
        <dbReference type="PROSITE-ProRule" id="PRU10007"/>
    </source>
</evidence>
<dbReference type="PIRSF" id="PIRSF036492">
    <property type="entry name" value="ALDH"/>
    <property type="match status" value="1"/>
</dbReference>
<dbReference type="Gene3D" id="3.40.309.10">
    <property type="entry name" value="Aldehyde Dehydrogenase, Chain A, domain 2"/>
    <property type="match status" value="1"/>
</dbReference>
<evidence type="ECO:0000256" key="4">
    <source>
        <dbReference type="PIRSR" id="PIRSR036492-1"/>
    </source>
</evidence>
<dbReference type="InterPro" id="IPR029510">
    <property type="entry name" value="Ald_DH_CS_GLU"/>
</dbReference>
<protein>
    <recommendedName>
        <fullName evidence="3">Aldehyde dehydrogenase</fullName>
    </recommendedName>
</protein>
<dbReference type="CDD" id="cd07087">
    <property type="entry name" value="ALDH_F3-13-14_CALDH-like"/>
    <property type="match status" value="1"/>
</dbReference>
<dbReference type="InterPro" id="IPR012394">
    <property type="entry name" value="Aldehyde_DH_NAD(P)"/>
</dbReference>
<comment type="similarity">
    <text evidence="1 3 6">Belongs to the aldehyde dehydrogenase family.</text>
</comment>
<feature type="active site" evidence="4 5">
    <location>
        <position position="232"/>
    </location>
</feature>
<dbReference type="GO" id="GO:0005737">
    <property type="term" value="C:cytoplasm"/>
    <property type="evidence" value="ECO:0007669"/>
    <property type="project" value="TreeGrafter"/>
</dbReference>
<dbReference type="InterPro" id="IPR016162">
    <property type="entry name" value="Ald_DH_N"/>
</dbReference>
<accession>A0A7S4JDQ2</accession>
<feature type="active site" evidence="4">
    <location>
        <position position="268"/>
    </location>
</feature>
<dbReference type="PANTHER" id="PTHR43570:SF16">
    <property type="entry name" value="ALDEHYDE DEHYDROGENASE TYPE III, ISOFORM Q"/>
    <property type="match status" value="1"/>
</dbReference>
<keyword evidence="2 3" id="KW-0560">Oxidoreductase</keyword>
<evidence type="ECO:0000313" key="9">
    <source>
        <dbReference type="EMBL" id="CAE2260379.1"/>
    </source>
</evidence>
<keyword evidence="7" id="KW-1133">Transmembrane helix</keyword>
<dbReference type="AlphaFoldDB" id="A0A7S4JDQ2"/>
<keyword evidence="7" id="KW-0812">Transmembrane</keyword>
<evidence type="ECO:0000256" key="6">
    <source>
        <dbReference type="RuleBase" id="RU003345"/>
    </source>
</evidence>
<evidence type="ECO:0000259" key="8">
    <source>
        <dbReference type="Pfam" id="PF00171"/>
    </source>
</evidence>
<keyword evidence="7" id="KW-0472">Membrane</keyword>